<dbReference type="InterPro" id="IPR000551">
    <property type="entry name" value="MerR-type_HTH_dom"/>
</dbReference>
<sequence length="119" mass="12916">MRIGELARRAGVSERLLRYYEEQSLLHPSRLPSGYRSYAESDVLAVGRIRTLLGVGLSTATIAELLPCLTGSEHLIPTCAVLLEKLQEERARITDTIAALEGSRSLLDNVLAAAPAELS</sequence>
<dbReference type="PANTHER" id="PTHR30204:SF97">
    <property type="entry name" value="MERR FAMILY REGULATORY PROTEIN"/>
    <property type="match status" value="1"/>
</dbReference>
<name>A0ABV7Y5K0_9ACTN</name>
<evidence type="ECO:0000313" key="3">
    <source>
        <dbReference type="EMBL" id="MFC3760039.1"/>
    </source>
</evidence>
<comment type="caution">
    <text evidence="3">The sequence shown here is derived from an EMBL/GenBank/DDBJ whole genome shotgun (WGS) entry which is preliminary data.</text>
</comment>
<proteinExistence type="predicted"/>
<dbReference type="SUPFAM" id="SSF46955">
    <property type="entry name" value="Putative DNA-binding domain"/>
    <property type="match status" value="1"/>
</dbReference>
<dbReference type="PANTHER" id="PTHR30204">
    <property type="entry name" value="REDOX-CYCLING DRUG-SENSING TRANSCRIPTIONAL ACTIVATOR SOXR"/>
    <property type="match status" value="1"/>
</dbReference>
<protein>
    <submittedName>
        <fullName evidence="3">MerR family transcriptional regulator</fullName>
    </submittedName>
</protein>
<evidence type="ECO:0000256" key="1">
    <source>
        <dbReference type="ARBA" id="ARBA00023125"/>
    </source>
</evidence>
<dbReference type="RefSeq" id="WP_205120135.1">
    <property type="nucleotide sequence ID" value="NZ_JAFBCM010000001.1"/>
</dbReference>
<accession>A0ABV7Y5K0</accession>
<dbReference type="SMART" id="SM00422">
    <property type="entry name" value="HTH_MERR"/>
    <property type="match status" value="1"/>
</dbReference>
<dbReference type="Gene3D" id="1.10.1660.10">
    <property type="match status" value="1"/>
</dbReference>
<dbReference type="Proteomes" id="UP001595699">
    <property type="component" value="Unassembled WGS sequence"/>
</dbReference>
<keyword evidence="4" id="KW-1185">Reference proteome</keyword>
<reference evidence="4" key="1">
    <citation type="journal article" date="2019" name="Int. J. Syst. Evol. Microbiol.">
        <title>The Global Catalogue of Microorganisms (GCM) 10K type strain sequencing project: providing services to taxonomists for standard genome sequencing and annotation.</title>
        <authorList>
            <consortium name="The Broad Institute Genomics Platform"/>
            <consortium name="The Broad Institute Genome Sequencing Center for Infectious Disease"/>
            <person name="Wu L."/>
            <person name="Ma J."/>
        </authorList>
    </citation>
    <scope>NUCLEOTIDE SEQUENCE [LARGE SCALE GENOMIC DNA]</scope>
    <source>
        <strain evidence="4">CGMCC 4.7241</strain>
    </source>
</reference>
<keyword evidence="1" id="KW-0238">DNA-binding</keyword>
<dbReference type="Pfam" id="PF13411">
    <property type="entry name" value="MerR_1"/>
    <property type="match status" value="1"/>
</dbReference>
<feature type="domain" description="HTH merR-type" evidence="2">
    <location>
        <begin position="1"/>
        <end position="68"/>
    </location>
</feature>
<gene>
    <name evidence="3" type="ORF">ACFOUW_04265</name>
</gene>
<dbReference type="InterPro" id="IPR047057">
    <property type="entry name" value="MerR_fam"/>
</dbReference>
<dbReference type="PROSITE" id="PS50937">
    <property type="entry name" value="HTH_MERR_2"/>
    <property type="match status" value="1"/>
</dbReference>
<dbReference type="CDD" id="cd01282">
    <property type="entry name" value="HTH_MerR-like_sg3"/>
    <property type="match status" value="1"/>
</dbReference>
<evidence type="ECO:0000259" key="2">
    <source>
        <dbReference type="PROSITE" id="PS50937"/>
    </source>
</evidence>
<organism evidence="3 4">
    <name type="scientific">Tenggerimyces flavus</name>
    <dbReference type="NCBI Taxonomy" id="1708749"/>
    <lineage>
        <taxon>Bacteria</taxon>
        <taxon>Bacillati</taxon>
        <taxon>Actinomycetota</taxon>
        <taxon>Actinomycetes</taxon>
        <taxon>Propionibacteriales</taxon>
        <taxon>Nocardioidaceae</taxon>
        <taxon>Tenggerimyces</taxon>
    </lineage>
</organism>
<dbReference type="EMBL" id="JBHRZH010000004">
    <property type="protein sequence ID" value="MFC3760039.1"/>
    <property type="molecule type" value="Genomic_DNA"/>
</dbReference>
<dbReference type="InterPro" id="IPR009061">
    <property type="entry name" value="DNA-bd_dom_put_sf"/>
</dbReference>
<dbReference type="PRINTS" id="PR00040">
    <property type="entry name" value="HTHMERR"/>
</dbReference>
<evidence type="ECO:0000313" key="4">
    <source>
        <dbReference type="Proteomes" id="UP001595699"/>
    </source>
</evidence>